<evidence type="ECO:0000313" key="8">
    <source>
        <dbReference type="EMBL" id="MBC3765763.1"/>
    </source>
</evidence>
<feature type="transmembrane region" description="Helical" evidence="5">
    <location>
        <begin position="172"/>
        <end position="190"/>
    </location>
</feature>
<dbReference type="InterPro" id="IPR017528">
    <property type="entry name" value="CHP03097O-antigen_lig-rel"/>
</dbReference>
<dbReference type="Pfam" id="PF04932">
    <property type="entry name" value="Wzy_C"/>
    <property type="match status" value="1"/>
</dbReference>
<evidence type="ECO:0000256" key="3">
    <source>
        <dbReference type="ARBA" id="ARBA00022989"/>
    </source>
</evidence>
<dbReference type="PANTHER" id="PTHR37422:SF13">
    <property type="entry name" value="LIPOPOLYSACCHARIDE BIOSYNTHESIS PROTEIN PA4999-RELATED"/>
    <property type="match status" value="1"/>
</dbReference>
<feature type="domain" description="DUF5935" evidence="7">
    <location>
        <begin position="1"/>
        <end position="188"/>
    </location>
</feature>
<evidence type="ECO:0000256" key="1">
    <source>
        <dbReference type="ARBA" id="ARBA00004141"/>
    </source>
</evidence>
<evidence type="ECO:0000259" key="6">
    <source>
        <dbReference type="Pfam" id="PF04932"/>
    </source>
</evidence>
<dbReference type="InterPro" id="IPR007016">
    <property type="entry name" value="O-antigen_ligase-rel_domated"/>
</dbReference>
<dbReference type="InterPro" id="IPR051533">
    <property type="entry name" value="WaaL-like"/>
</dbReference>
<dbReference type="NCBIfam" id="TIGR03097">
    <property type="entry name" value="PEP_O_lig_1"/>
    <property type="match status" value="1"/>
</dbReference>
<feature type="domain" description="O-antigen ligase-related" evidence="6">
    <location>
        <begin position="202"/>
        <end position="355"/>
    </location>
</feature>
<reference evidence="8" key="2">
    <citation type="submission" date="2020-08" db="EMBL/GenBank/DDBJ databases">
        <authorList>
            <person name="Lai Q."/>
        </authorList>
    </citation>
    <scope>NUCLEOTIDE SEQUENCE</scope>
    <source>
        <strain evidence="8">S27-2</strain>
    </source>
</reference>
<evidence type="ECO:0000256" key="2">
    <source>
        <dbReference type="ARBA" id="ARBA00022692"/>
    </source>
</evidence>
<feature type="transmembrane region" description="Helical" evidence="5">
    <location>
        <begin position="75"/>
        <end position="96"/>
    </location>
</feature>
<keyword evidence="8" id="KW-0436">Ligase</keyword>
<dbReference type="GO" id="GO:0016020">
    <property type="term" value="C:membrane"/>
    <property type="evidence" value="ECO:0007669"/>
    <property type="project" value="UniProtKB-SubCell"/>
</dbReference>
<reference evidence="8" key="1">
    <citation type="journal article" date="2018" name="Int. J. Syst. Evol. Microbiol.">
        <title>Neptunicella marina gen. nov., sp. nov., isolated from surface seawater.</title>
        <authorList>
            <person name="Liu X."/>
            <person name="Lai Q."/>
            <person name="Du Y."/>
            <person name="Zhang X."/>
            <person name="Liu Z."/>
            <person name="Sun F."/>
            <person name="Shao Z."/>
        </authorList>
    </citation>
    <scope>NUCLEOTIDE SEQUENCE</scope>
    <source>
        <strain evidence="8">S27-2</strain>
    </source>
</reference>
<feature type="transmembrane region" description="Helical" evidence="5">
    <location>
        <begin position="131"/>
        <end position="152"/>
    </location>
</feature>
<evidence type="ECO:0000256" key="5">
    <source>
        <dbReference type="SAM" id="Phobius"/>
    </source>
</evidence>
<keyword evidence="9" id="KW-1185">Reference proteome</keyword>
<dbReference type="EMBL" id="JACNEP010000005">
    <property type="protein sequence ID" value="MBC3765763.1"/>
    <property type="molecule type" value="Genomic_DNA"/>
</dbReference>
<feature type="transmembrane region" description="Helical" evidence="5">
    <location>
        <begin position="237"/>
        <end position="254"/>
    </location>
</feature>
<feature type="transmembrane region" description="Helical" evidence="5">
    <location>
        <begin position="404"/>
        <end position="421"/>
    </location>
</feature>
<dbReference type="Pfam" id="PF19358">
    <property type="entry name" value="DUF5935"/>
    <property type="match status" value="1"/>
</dbReference>
<evidence type="ECO:0000259" key="7">
    <source>
        <dbReference type="Pfam" id="PF19358"/>
    </source>
</evidence>
<gene>
    <name evidence="8" type="ORF">H8B19_07735</name>
</gene>
<comment type="caution">
    <text evidence="8">The sequence shown here is derived from an EMBL/GenBank/DDBJ whole genome shotgun (WGS) entry which is preliminary data.</text>
</comment>
<feature type="transmembrane region" description="Helical" evidence="5">
    <location>
        <begin position="43"/>
        <end position="63"/>
    </location>
</feature>
<proteinExistence type="predicted"/>
<keyword evidence="4 5" id="KW-0472">Membrane</keyword>
<dbReference type="Proteomes" id="UP000601768">
    <property type="component" value="Unassembled WGS sequence"/>
</dbReference>
<evidence type="ECO:0000313" key="9">
    <source>
        <dbReference type="Proteomes" id="UP000601768"/>
    </source>
</evidence>
<feature type="transmembrane region" description="Helical" evidence="5">
    <location>
        <begin position="202"/>
        <end position="231"/>
    </location>
</feature>
<accession>A0A8J6IUK7</accession>
<dbReference type="RefSeq" id="WP_186506236.1">
    <property type="nucleotide sequence ID" value="NZ_JACNEP010000005.1"/>
</dbReference>
<feature type="transmembrane region" description="Helical" evidence="5">
    <location>
        <begin position="102"/>
        <end position="122"/>
    </location>
</feature>
<sequence>MRDLALVFMLFFSIYYAFKRPYIGVCAWVWIALTAPTDWAFGFSTQFRMNLTIVLVTVLAYIFSQKNKSLKGGSLGLLTFLFGFWTLISSYNNITIYPSQVWGHWFEFVKVLMLFLFVLLTIQKRLHIDTFIWAIVLSISSFAASGAFKFLVSGGSYRIVGVAGQIQDRNDLVVAINMCIPLIIYLAQTCKHANLKKGLWGLLILNIIAVVGTYSRAGFVGLLIIGAAFWWKSKSKFKIALLAMCLIPVFYALAPSDWKARQSTVETAATQDSSFIGRLWAWKISTMIALDHPFTGGGFRAVIDPSIWSYYAPATPDFPPIDTPPIPDTQHSLAAHNIYMQVLGDHGFIGLGIFLLIFYRALSINKATLKLAKQNGHLWGVHLSSALSLSIIGFCINGANVSRAYFDLVWAILAIIVVVQVNRASLFANTQTSTQETTPDGRQITKPSSD</sequence>
<feature type="transmembrane region" description="Helical" evidence="5">
    <location>
        <begin position="379"/>
        <end position="397"/>
    </location>
</feature>
<organism evidence="8 9">
    <name type="scientific">Neptunicella marina</name>
    <dbReference type="NCBI Taxonomy" id="2125989"/>
    <lineage>
        <taxon>Bacteria</taxon>
        <taxon>Pseudomonadati</taxon>
        <taxon>Pseudomonadota</taxon>
        <taxon>Gammaproteobacteria</taxon>
        <taxon>Alteromonadales</taxon>
        <taxon>Alteromonadaceae</taxon>
        <taxon>Neptunicella</taxon>
    </lineage>
</organism>
<dbReference type="PANTHER" id="PTHR37422">
    <property type="entry name" value="TEICHURONIC ACID BIOSYNTHESIS PROTEIN TUAE"/>
    <property type="match status" value="1"/>
</dbReference>
<dbReference type="AlphaFoldDB" id="A0A8J6IUK7"/>
<dbReference type="GO" id="GO:0016874">
    <property type="term" value="F:ligase activity"/>
    <property type="evidence" value="ECO:0007669"/>
    <property type="project" value="UniProtKB-KW"/>
</dbReference>
<keyword evidence="2 5" id="KW-0812">Transmembrane</keyword>
<dbReference type="InterPro" id="IPR045979">
    <property type="entry name" value="DUF5935"/>
</dbReference>
<comment type="subcellular location">
    <subcellularLocation>
        <location evidence="1">Membrane</location>
        <topology evidence="1">Multi-pass membrane protein</topology>
    </subcellularLocation>
</comment>
<name>A0A8J6IUK7_9ALTE</name>
<evidence type="ECO:0000256" key="4">
    <source>
        <dbReference type="ARBA" id="ARBA00023136"/>
    </source>
</evidence>
<protein>
    <submittedName>
        <fullName evidence="8">Putative O-glycosylation ligase, exosortase A system-associated</fullName>
    </submittedName>
</protein>
<feature type="transmembrane region" description="Helical" evidence="5">
    <location>
        <begin position="338"/>
        <end position="359"/>
    </location>
</feature>
<keyword evidence="3 5" id="KW-1133">Transmembrane helix</keyword>